<protein>
    <recommendedName>
        <fullName evidence="3">Translation initiation factor 6</fullName>
        <shortName evidence="3">aIF-6</shortName>
    </recommendedName>
</protein>
<proteinExistence type="inferred from homology"/>
<dbReference type="NCBIfam" id="TIGR00323">
    <property type="entry name" value="eIF-6"/>
    <property type="match status" value="1"/>
</dbReference>
<dbReference type="Pfam" id="PF01912">
    <property type="entry name" value="eIF-6"/>
    <property type="match status" value="1"/>
</dbReference>
<organism evidence="4 5">
    <name type="scientific">Ignicoccus islandicus DSM 13165</name>
    <dbReference type="NCBI Taxonomy" id="940295"/>
    <lineage>
        <taxon>Archaea</taxon>
        <taxon>Thermoproteota</taxon>
        <taxon>Thermoprotei</taxon>
        <taxon>Desulfurococcales</taxon>
        <taxon>Desulfurococcaceae</taxon>
        <taxon>Ignicoccus</taxon>
    </lineage>
</organism>
<comment type="function">
    <text evidence="3">Binds to the 50S ribosomal subunit and prevents its association with the 30S ribosomal subunit to form the 70S initiation complex.</text>
</comment>
<evidence type="ECO:0000313" key="4">
    <source>
        <dbReference type="EMBL" id="ALU11958.1"/>
    </source>
</evidence>
<evidence type="ECO:0000256" key="2">
    <source>
        <dbReference type="ARBA" id="ARBA00022917"/>
    </source>
</evidence>
<dbReference type="InterPro" id="IPR002769">
    <property type="entry name" value="eIF6"/>
</dbReference>
<dbReference type="AlphaFoldDB" id="A0A0U3FJA4"/>
<dbReference type="PATRIC" id="fig|940295.4.peg.1280"/>
<keyword evidence="2 3" id="KW-0648">Protein biosynthesis</keyword>
<dbReference type="STRING" id="940295.EYM_06600"/>
<dbReference type="HAMAP" id="MF_00032">
    <property type="entry name" value="eIF_6"/>
    <property type="match status" value="1"/>
</dbReference>
<evidence type="ECO:0000256" key="1">
    <source>
        <dbReference type="ARBA" id="ARBA00022540"/>
    </source>
</evidence>
<dbReference type="PIRSF" id="PIRSF006413">
    <property type="entry name" value="IF-6"/>
    <property type="match status" value="1"/>
</dbReference>
<comment type="similarity">
    <text evidence="3">Belongs to the eIF-6 family.</text>
</comment>
<dbReference type="OrthoDB" id="33582at2157"/>
<dbReference type="Gene3D" id="3.75.10.10">
    <property type="entry name" value="L-arginine/glycine Amidinotransferase, Chain A"/>
    <property type="match status" value="1"/>
</dbReference>
<sequence length="226" mass="24818">MVDFEIEKLSVFGNPNIGVYLFANNHYAIVPSNLDEDSVKIIERTLKVQVVKISVVSSPLIGLFLAGNDHAILVPYIIKDYELNDLRSQVDMKVHVLQTKLTALGNVILANNSYAYVHPELRDVKDRIKEMLGVEVEEKEIAMIPTVGSAAVVNNKGGVIHPEASEQEAMELKEKFKLSVVGTATVNEGIPYVKTGLVANDKGALVGEQTTPIEMAHIERILSGRE</sequence>
<gene>
    <name evidence="3" type="primary">eif6</name>
    <name evidence="4" type="ORF">EYM_06600</name>
</gene>
<name>A0A0U3FJA4_9CREN</name>
<dbReference type="Proteomes" id="UP000060778">
    <property type="component" value="Chromosome"/>
</dbReference>
<evidence type="ECO:0000256" key="3">
    <source>
        <dbReference type="HAMAP-Rule" id="MF_00032"/>
    </source>
</evidence>
<reference evidence="4 5" key="1">
    <citation type="submission" date="2013-11" db="EMBL/GenBank/DDBJ databases">
        <title>Comparative genomics of Ignicoccus.</title>
        <authorList>
            <person name="Podar M."/>
        </authorList>
    </citation>
    <scope>NUCLEOTIDE SEQUENCE [LARGE SCALE GENOMIC DNA]</scope>
    <source>
        <strain evidence="4 5">DSM 13165</strain>
    </source>
</reference>
<evidence type="ECO:0000313" key="5">
    <source>
        <dbReference type="Proteomes" id="UP000060778"/>
    </source>
</evidence>
<dbReference type="RefSeq" id="WP_075050235.1">
    <property type="nucleotide sequence ID" value="NZ_CP006867.1"/>
</dbReference>
<keyword evidence="5" id="KW-1185">Reference proteome</keyword>
<keyword evidence="1 3" id="KW-0396">Initiation factor</keyword>
<dbReference type="KEGG" id="iis:EYM_06600"/>
<dbReference type="GO" id="GO:0043022">
    <property type="term" value="F:ribosome binding"/>
    <property type="evidence" value="ECO:0007669"/>
    <property type="project" value="InterPro"/>
</dbReference>
<accession>A0A0U3FJA4</accession>
<dbReference type="PANTHER" id="PTHR10784">
    <property type="entry name" value="TRANSLATION INITIATION FACTOR 6"/>
    <property type="match status" value="1"/>
</dbReference>
<dbReference type="SMART" id="SM00654">
    <property type="entry name" value="eIF6"/>
    <property type="match status" value="1"/>
</dbReference>
<dbReference type="GO" id="GO:0003743">
    <property type="term" value="F:translation initiation factor activity"/>
    <property type="evidence" value="ECO:0007669"/>
    <property type="project" value="UniProtKB-UniRule"/>
</dbReference>
<dbReference type="EMBL" id="CP006867">
    <property type="protein sequence ID" value="ALU11958.1"/>
    <property type="molecule type" value="Genomic_DNA"/>
</dbReference>
<dbReference type="SUPFAM" id="SSF55909">
    <property type="entry name" value="Pentein"/>
    <property type="match status" value="1"/>
</dbReference>
<dbReference type="GO" id="GO:0042256">
    <property type="term" value="P:cytosolic ribosome assembly"/>
    <property type="evidence" value="ECO:0007669"/>
    <property type="project" value="InterPro"/>
</dbReference>
<dbReference type="GeneID" id="30680695"/>